<dbReference type="EMBL" id="RHHQ01000007">
    <property type="protein sequence ID" value="RNB90377.1"/>
    <property type="molecule type" value="Genomic_DNA"/>
</dbReference>
<dbReference type="AlphaFoldDB" id="A0A3M8DTS6"/>
<keyword evidence="11" id="KW-1185">Reference proteome</keyword>
<dbReference type="InterPro" id="IPR024478">
    <property type="entry name" value="HlyB_4HB_MCP"/>
</dbReference>
<dbReference type="CDD" id="cd11386">
    <property type="entry name" value="MCP_signal"/>
    <property type="match status" value="1"/>
</dbReference>
<gene>
    <name evidence="10" type="ORF">EDM56_07640</name>
</gene>
<comment type="similarity">
    <text evidence="5">Belongs to the methyl-accepting chemotaxis (MCP) protein family.</text>
</comment>
<dbReference type="FunFam" id="1.10.287.950:FF:000001">
    <property type="entry name" value="Methyl-accepting chemotaxis sensory transducer"/>
    <property type="match status" value="1"/>
</dbReference>
<dbReference type="SMART" id="SM00304">
    <property type="entry name" value="HAMP"/>
    <property type="match status" value="1"/>
</dbReference>
<keyword evidence="4 6" id="KW-0807">Transducer</keyword>
<keyword evidence="2" id="KW-1003">Cell membrane</keyword>
<keyword evidence="3 7" id="KW-0472">Membrane</keyword>
<dbReference type="Pfam" id="PF00015">
    <property type="entry name" value="MCPsignal"/>
    <property type="match status" value="1"/>
</dbReference>
<dbReference type="GO" id="GO:0006935">
    <property type="term" value="P:chemotaxis"/>
    <property type="evidence" value="ECO:0007669"/>
    <property type="project" value="UniProtKB-ARBA"/>
</dbReference>
<keyword evidence="7" id="KW-1133">Transmembrane helix</keyword>
<protein>
    <submittedName>
        <fullName evidence="10">Methyl-accepting chemotaxis protein</fullName>
    </submittedName>
</protein>
<dbReference type="InterPro" id="IPR003660">
    <property type="entry name" value="HAMP_dom"/>
</dbReference>
<dbReference type="SMART" id="SM00283">
    <property type="entry name" value="MA"/>
    <property type="match status" value="1"/>
</dbReference>
<dbReference type="Pfam" id="PF00672">
    <property type="entry name" value="HAMP"/>
    <property type="match status" value="1"/>
</dbReference>
<evidence type="ECO:0000313" key="10">
    <source>
        <dbReference type="EMBL" id="RNB90377.1"/>
    </source>
</evidence>
<evidence type="ECO:0000256" key="7">
    <source>
        <dbReference type="SAM" id="Phobius"/>
    </source>
</evidence>
<dbReference type="PROSITE" id="PS50885">
    <property type="entry name" value="HAMP"/>
    <property type="match status" value="1"/>
</dbReference>
<evidence type="ECO:0000256" key="6">
    <source>
        <dbReference type="PROSITE-ProRule" id="PRU00284"/>
    </source>
</evidence>
<dbReference type="SUPFAM" id="SSF58104">
    <property type="entry name" value="Methyl-accepting chemotaxis protein (MCP) signaling domain"/>
    <property type="match status" value="1"/>
</dbReference>
<dbReference type="GO" id="GO:0007165">
    <property type="term" value="P:signal transduction"/>
    <property type="evidence" value="ECO:0007669"/>
    <property type="project" value="UniProtKB-KW"/>
</dbReference>
<evidence type="ECO:0000259" key="8">
    <source>
        <dbReference type="PROSITE" id="PS50111"/>
    </source>
</evidence>
<feature type="transmembrane region" description="Helical" evidence="7">
    <location>
        <begin position="12"/>
        <end position="35"/>
    </location>
</feature>
<dbReference type="GO" id="GO:0005886">
    <property type="term" value="C:plasma membrane"/>
    <property type="evidence" value="ECO:0007669"/>
    <property type="project" value="UniProtKB-SubCell"/>
</dbReference>
<evidence type="ECO:0000256" key="4">
    <source>
        <dbReference type="ARBA" id="ARBA00023224"/>
    </source>
</evidence>
<evidence type="ECO:0000256" key="1">
    <source>
        <dbReference type="ARBA" id="ARBA00004236"/>
    </source>
</evidence>
<name>A0A3M8DTS6_9BACL</name>
<dbReference type="Proteomes" id="UP000271031">
    <property type="component" value="Unassembled WGS sequence"/>
</dbReference>
<sequence>MSFFRNLPIKVKLIILVLFAGIFMTGIGIVGYLHMINMASNSEEMYNQNLIPIGWIEQIQINNETLAATTLEMIANHDEELENTLSGRIKRLKQENDVRFSMFEKSQMGENMHSMVESYKAAVVAYLPENDKLLELAADNKQQEAYELYRSKVQQLRAQVNDKLTTLADYARTTAKRLNEDTLQSVGQAQFAMTAANVIALLGLAVLGWQISRMITLPLGQLQGCMAQAERGDLSVVGTYRSKDEIGRLTNNFNSMVGGLRELIRGVSTHAISLSSSAEQLSASTEQTSEATNQIASSIQEVSHGADLQLQSVEEGVQAMEEIAIGIERVAQSAITAAYTSKEANAEAELGNETIRKVMEQMQRIQTTVDQSADMTRQLGDKSQQIGQIVETIAEISAQTNLLALNAAIEAARAGEHGRGFSVVADEVRKLAEQSQVSADSIAGLIDVIRHEMNSAVTAMDKGYAEVSEGMSVVKEAGAAFEKITQRVDQVAMQMEEVSSASEQMAASTRKFADSVNYIEQIARGSLTNAHSVAASSQEQLAAMEEVAASTESLNQMAQELHELTSRFKV</sequence>
<feature type="domain" description="HAMP" evidence="9">
    <location>
        <begin position="213"/>
        <end position="265"/>
    </location>
</feature>
<reference evidence="10 11" key="1">
    <citation type="submission" date="2018-10" db="EMBL/GenBank/DDBJ databases">
        <title>Phylogenomics of Brevibacillus.</title>
        <authorList>
            <person name="Dunlap C."/>
        </authorList>
    </citation>
    <scope>NUCLEOTIDE SEQUENCE [LARGE SCALE GENOMIC DNA]</scope>
    <source>
        <strain evidence="10 11">JCM 15716</strain>
    </source>
</reference>
<dbReference type="CDD" id="cd06225">
    <property type="entry name" value="HAMP"/>
    <property type="match status" value="1"/>
</dbReference>
<dbReference type="InterPro" id="IPR004089">
    <property type="entry name" value="MCPsignal_dom"/>
</dbReference>
<evidence type="ECO:0000259" key="9">
    <source>
        <dbReference type="PROSITE" id="PS50885"/>
    </source>
</evidence>
<proteinExistence type="inferred from homology"/>
<feature type="domain" description="Methyl-accepting transducer" evidence="8">
    <location>
        <begin position="284"/>
        <end position="520"/>
    </location>
</feature>
<dbReference type="Pfam" id="PF12729">
    <property type="entry name" value="4HB_MCP_1"/>
    <property type="match status" value="1"/>
</dbReference>
<evidence type="ECO:0000256" key="5">
    <source>
        <dbReference type="ARBA" id="ARBA00029447"/>
    </source>
</evidence>
<dbReference type="Gene3D" id="1.10.287.950">
    <property type="entry name" value="Methyl-accepting chemotaxis protein"/>
    <property type="match status" value="1"/>
</dbReference>
<dbReference type="PANTHER" id="PTHR32089">
    <property type="entry name" value="METHYL-ACCEPTING CHEMOTAXIS PROTEIN MCPB"/>
    <property type="match status" value="1"/>
</dbReference>
<organism evidence="10 11">
    <name type="scientific">Brevibacillus fluminis</name>
    <dbReference type="NCBI Taxonomy" id="511487"/>
    <lineage>
        <taxon>Bacteria</taxon>
        <taxon>Bacillati</taxon>
        <taxon>Bacillota</taxon>
        <taxon>Bacilli</taxon>
        <taxon>Bacillales</taxon>
        <taxon>Paenibacillaceae</taxon>
        <taxon>Brevibacillus</taxon>
    </lineage>
</organism>
<accession>A0A3M8DTS6</accession>
<evidence type="ECO:0000313" key="11">
    <source>
        <dbReference type="Proteomes" id="UP000271031"/>
    </source>
</evidence>
<dbReference type="PANTHER" id="PTHR32089:SF112">
    <property type="entry name" value="LYSOZYME-LIKE PROTEIN-RELATED"/>
    <property type="match status" value="1"/>
</dbReference>
<comment type="caution">
    <text evidence="10">The sequence shown here is derived from an EMBL/GenBank/DDBJ whole genome shotgun (WGS) entry which is preliminary data.</text>
</comment>
<keyword evidence="7" id="KW-0812">Transmembrane</keyword>
<comment type="subcellular location">
    <subcellularLocation>
        <location evidence="1">Cell membrane</location>
    </subcellularLocation>
</comment>
<evidence type="ECO:0000256" key="3">
    <source>
        <dbReference type="ARBA" id="ARBA00023136"/>
    </source>
</evidence>
<evidence type="ECO:0000256" key="2">
    <source>
        <dbReference type="ARBA" id="ARBA00022475"/>
    </source>
</evidence>
<dbReference type="PROSITE" id="PS50111">
    <property type="entry name" value="CHEMOTAXIS_TRANSDUC_2"/>
    <property type="match status" value="1"/>
</dbReference>
<dbReference type="RefSeq" id="WP_122917305.1">
    <property type="nucleotide sequence ID" value="NZ_RHHQ01000007.1"/>
</dbReference>